<dbReference type="Gene3D" id="3.10.180.10">
    <property type="entry name" value="2,3-Dihydroxybiphenyl 1,2-Dioxygenase, domain 1"/>
    <property type="match status" value="2"/>
</dbReference>
<evidence type="ECO:0000313" key="7">
    <source>
        <dbReference type="EMBL" id="MFI9106462.1"/>
    </source>
</evidence>
<evidence type="ECO:0000256" key="4">
    <source>
        <dbReference type="ARBA" id="ARBA00022737"/>
    </source>
</evidence>
<keyword evidence="5" id="KW-0408">Iron</keyword>
<dbReference type="InterPro" id="IPR005956">
    <property type="entry name" value="4OHPhenylPyrv_dOase"/>
</dbReference>
<dbReference type="PANTHER" id="PTHR11959:SF1">
    <property type="entry name" value="4-HYDROXYPHENYLPYRUVATE DIOXYGENASE"/>
    <property type="match status" value="1"/>
</dbReference>
<dbReference type="Pfam" id="PF00903">
    <property type="entry name" value="Glyoxalase"/>
    <property type="match status" value="1"/>
</dbReference>
<dbReference type="NCBIfam" id="TIGR01263">
    <property type="entry name" value="4HPPD"/>
    <property type="match status" value="1"/>
</dbReference>
<keyword evidence="8" id="KW-1185">Reference proteome</keyword>
<feature type="domain" description="VOC" evidence="6">
    <location>
        <begin position="4"/>
        <end position="134"/>
    </location>
</feature>
<dbReference type="RefSeq" id="WP_250974584.1">
    <property type="nucleotide sequence ID" value="NZ_JBITYG010000018.1"/>
</dbReference>
<reference evidence="7 8" key="1">
    <citation type="submission" date="2024-10" db="EMBL/GenBank/DDBJ databases">
        <title>The Natural Products Discovery Center: Release of the First 8490 Sequenced Strains for Exploring Actinobacteria Biosynthetic Diversity.</title>
        <authorList>
            <person name="Kalkreuter E."/>
            <person name="Kautsar S.A."/>
            <person name="Yang D."/>
            <person name="Bader C.D."/>
            <person name="Teijaro C.N."/>
            <person name="Fluegel L."/>
            <person name="Davis C.M."/>
            <person name="Simpson J.R."/>
            <person name="Lauterbach L."/>
            <person name="Steele A.D."/>
            <person name="Gui C."/>
            <person name="Meng S."/>
            <person name="Li G."/>
            <person name="Viehrig K."/>
            <person name="Ye F."/>
            <person name="Su P."/>
            <person name="Kiefer A.F."/>
            <person name="Nichols A."/>
            <person name="Cepeda A.J."/>
            <person name="Yan W."/>
            <person name="Fan B."/>
            <person name="Jiang Y."/>
            <person name="Adhikari A."/>
            <person name="Zheng C.-J."/>
            <person name="Schuster L."/>
            <person name="Cowan T.M."/>
            <person name="Smanski M.J."/>
            <person name="Chevrette M.G."/>
            <person name="De Carvalho L.P.S."/>
            <person name="Shen B."/>
        </authorList>
    </citation>
    <scope>NUCLEOTIDE SEQUENCE [LARGE SCALE GENOMIC DNA]</scope>
    <source>
        <strain evidence="7 8">NPDC053399</strain>
    </source>
</reference>
<dbReference type="PIRSF" id="PIRSF009283">
    <property type="entry name" value="HPP_dOase"/>
    <property type="match status" value="1"/>
</dbReference>
<dbReference type="EC" id="1.13.11.27" evidence="7"/>
<evidence type="ECO:0000256" key="2">
    <source>
        <dbReference type="ARBA" id="ARBA00005877"/>
    </source>
</evidence>
<keyword evidence="7" id="KW-0223">Dioxygenase</keyword>
<dbReference type="InterPro" id="IPR041736">
    <property type="entry name" value="4OHPhenylPyrv_dOase_N"/>
</dbReference>
<dbReference type="SUPFAM" id="SSF54593">
    <property type="entry name" value="Glyoxalase/Bleomycin resistance protein/Dihydroxybiphenyl dioxygenase"/>
    <property type="match status" value="1"/>
</dbReference>
<evidence type="ECO:0000259" key="6">
    <source>
        <dbReference type="PROSITE" id="PS51819"/>
    </source>
</evidence>
<dbReference type="PROSITE" id="PS51819">
    <property type="entry name" value="VOC"/>
    <property type="match status" value="2"/>
</dbReference>
<name>A0ABW8CJ40_9ACTN</name>
<dbReference type="CDD" id="cd07250">
    <property type="entry name" value="HPPD_C_like"/>
    <property type="match status" value="1"/>
</dbReference>
<dbReference type="EMBL" id="JBITYG010000018">
    <property type="protein sequence ID" value="MFI9106462.1"/>
    <property type="molecule type" value="Genomic_DNA"/>
</dbReference>
<evidence type="ECO:0000256" key="1">
    <source>
        <dbReference type="ARBA" id="ARBA00001962"/>
    </source>
</evidence>
<evidence type="ECO:0000256" key="3">
    <source>
        <dbReference type="ARBA" id="ARBA00022723"/>
    </source>
</evidence>
<comment type="caution">
    <text evidence="7">The sequence shown here is derived from an EMBL/GenBank/DDBJ whole genome shotgun (WGS) entry which is preliminary data.</text>
</comment>
<dbReference type="PANTHER" id="PTHR11959">
    <property type="entry name" value="4-HYDROXYPHENYLPYRUVATE DIOXYGENASE"/>
    <property type="match status" value="1"/>
</dbReference>
<protein>
    <submittedName>
        <fullName evidence="7">4-hydroxyphenylpyruvate dioxygenase</fullName>
        <ecNumber evidence="7">1.13.11.27</ecNumber>
    </submittedName>
</protein>
<evidence type="ECO:0000256" key="5">
    <source>
        <dbReference type="ARBA" id="ARBA00023004"/>
    </source>
</evidence>
<dbReference type="Pfam" id="PF14696">
    <property type="entry name" value="Glyoxalase_5"/>
    <property type="match status" value="1"/>
</dbReference>
<dbReference type="InterPro" id="IPR029068">
    <property type="entry name" value="Glyas_Bleomycin-R_OHBP_Dase"/>
</dbReference>
<keyword evidence="4" id="KW-0677">Repeat</keyword>
<dbReference type="InterPro" id="IPR004360">
    <property type="entry name" value="Glyas_Fos-R_dOase_dom"/>
</dbReference>
<keyword evidence="3" id="KW-0479">Metal-binding</keyword>
<comment type="similarity">
    <text evidence="2">Belongs to the 4HPPD family.</text>
</comment>
<dbReference type="InterPro" id="IPR041735">
    <property type="entry name" value="4OHPhenylPyrv_dOase_C"/>
</dbReference>
<dbReference type="Proteomes" id="UP001614394">
    <property type="component" value="Unassembled WGS sequence"/>
</dbReference>
<organism evidence="7 8">
    <name type="scientific">Streptomyces fildesensis</name>
    <dbReference type="NCBI Taxonomy" id="375757"/>
    <lineage>
        <taxon>Bacteria</taxon>
        <taxon>Bacillati</taxon>
        <taxon>Actinomycetota</taxon>
        <taxon>Actinomycetes</taxon>
        <taxon>Kitasatosporales</taxon>
        <taxon>Streptomycetaceae</taxon>
        <taxon>Streptomyces</taxon>
    </lineage>
</organism>
<sequence>MIAGIDHVEFFVGDAQQSSFYLCGAFGFRLCAEGGPETGLTGHRSLLLRQGGVRLVLTSALTATAEAAGYVSRHGDGAAVIAFGTDDARAEFHAAVEQGAAPVREPAEYADAGARVVIAEVAGFGDVVHRFVERHGDPDAFLPGRMQTLAPDPEDGESLFELIDHVAVCVAAGELDRTVAHYEKAFGFAQVFEEYIEVGEQAMNSKVVQSPSGGVTFTILEPDTTRRPGQIDDFIGRHGGAGVQHLAFLAPDIFTAVDRLQQRGARFLATPDGYYDGVAGRIGATTVDAAELRRTNVLIDRDHWGEILQIFTQSMHVRRTYFMEVIERRGARSFGSGNIRALYEAVERDGSSAAAV</sequence>
<evidence type="ECO:0000313" key="8">
    <source>
        <dbReference type="Proteomes" id="UP001614394"/>
    </source>
</evidence>
<accession>A0ABW8CJ40</accession>
<dbReference type="InterPro" id="IPR037523">
    <property type="entry name" value="VOC_core"/>
</dbReference>
<gene>
    <name evidence="7" type="primary">hppD</name>
    <name evidence="7" type="ORF">ACIGXA_38760</name>
</gene>
<dbReference type="CDD" id="cd08342">
    <property type="entry name" value="HPPD_N_like"/>
    <property type="match status" value="1"/>
</dbReference>
<feature type="domain" description="VOC" evidence="6">
    <location>
        <begin position="162"/>
        <end position="313"/>
    </location>
</feature>
<keyword evidence="7" id="KW-0560">Oxidoreductase</keyword>
<proteinExistence type="inferred from homology"/>
<dbReference type="GO" id="GO:0003868">
    <property type="term" value="F:4-hydroxyphenylpyruvate dioxygenase activity"/>
    <property type="evidence" value="ECO:0007669"/>
    <property type="project" value="UniProtKB-EC"/>
</dbReference>
<comment type="cofactor">
    <cofactor evidence="1">
        <name>Fe cation</name>
        <dbReference type="ChEBI" id="CHEBI:24875"/>
    </cofactor>
</comment>